<proteinExistence type="predicted"/>
<dbReference type="InterPro" id="IPR016181">
    <property type="entry name" value="Acyl_CoA_acyltransferase"/>
</dbReference>
<protein>
    <recommendedName>
        <fullName evidence="1">N-acetyltransferase domain-containing protein</fullName>
    </recommendedName>
</protein>
<comment type="caution">
    <text evidence="2">The sequence shown here is derived from an EMBL/GenBank/DDBJ whole genome shotgun (WGS) entry which is preliminary data.</text>
</comment>
<evidence type="ECO:0000313" key="2">
    <source>
        <dbReference type="EMBL" id="KAG5634311.1"/>
    </source>
</evidence>
<name>A0A9P7FPD8_9AGAR</name>
<dbReference type="InterPro" id="IPR051822">
    <property type="entry name" value="Glycosyl_Hydrolase_84"/>
</dbReference>
<reference evidence="2" key="2">
    <citation type="submission" date="2021-10" db="EMBL/GenBank/DDBJ databases">
        <title>Phylogenomics reveals ancestral predisposition of the termite-cultivated fungus Termitomyces towards a domesticated lifestyle.</title>
        <authorList>
            <person name="Auxier B."/>
            <person name="Grum-Grzhimaylo A."/>
            <person name="Cardenas M.E."/>
            <person name="Lodge J.D."/>
            <person name="Laessoe T."/>
            <person name="Pedersen O."/>
            <person name="Smith M.E."/>
            <person name="Kuyper T.W."/>
            <person name="Franco-Molano E.A."/>
            <person name="Baroni T.J."/>
            <person name="Aanen D.K."/>
        </authorList>
    </citation>
    <scope>NUCLEOTIDE SEQUENCE</scope>
    <source>
        <strain evidence="2">D49</strain>
    </source>
</reference>
<organism evidence="2 3">
    <name type="scientific">Sphagnurus paluster</name>
    <dbReference type="NCBI Taxonomy" id="117069"/>
    <lineage>
        <taxon>Eukaryota</taxon>
        <taxon>Fungi</taxon>
        <taxon>Dikarya</taxon>
        <taxon>Basidiomycota</taxon>
        <taxon>Agaricomycotina</taxon>
        <taxon>Agaricomycetes</taxon>
        <taxon>Agaricomycetidae</taxon>
        <taxon>Agaricales</taxon>
        <taxon>Tricholomatineae</taxon>
        <taxon>Lyophyllaceae</taxon>
        <taxon>Sphagnurus</taxon>
    </lineage>
</organism>
<gene>
    <name evidence="2" type="ORF">H0H81_002463</name>
</gene>
<dbReference type="Proteomes" id="UP000717328">
    <property type="component" value="Unassembled WGS sequence"/>
</dbReference>
<sequence>MTPTRVSHCRTTMGITIRKAIKADEPALSRICLLTGDAGASADTSHDYGELIGLVYAVPYVKLPTTWGFVMVDDATDEVVGYILGSKDTRAYEKYAAEHWWPALVEKYPPALATRPADAHYMRLFANVPTAPEACIAFAGAHLHINILMAYQGQGWGRKLILTAIEYLKGENILGGGVWLGMDPRNVKARAFYERLGFKQIEGADENYMGIKFGVE</sequence>
<dbReference type="PROSITE" id="PS51186">
    <property type="entry name" value="GNAT"/>
    <property type="match status" value="1"/>
</dbReference>
<dbReference type="OrthoDB" id="9975416at2759"/>
<dbReference type="PANTHER" id="PTHR13170">
    <property type="entry name" value="O-GLCNACASE"/>
    <property type="match status" value="1"/>
</dbReference>
<dbReference type="Gene3D" id="3.40.630.30">
    <property type="match status" value="1"/>
</dbReference>
<dbReference type="AlphaFoldDB" id="A0A9P7FPD8"/>
<dbReference type="Pfam" id="PF00583">
    <property type="entry name" value="Acetyltransf_1"/>
    <property type="match status" value="1"/>
</dbReference>
<evidence type="ECO:0000313" key="3">
    <source>
        <dbReference type="Proteomes" id="UP000717328"/>
    </source>
</evidence>
<dbReference type="GO" id="GO:0009100">
    <property type="term" value="P:glycoprotein metabolic process"/>
    <property type="evidence" value="ECO:0007669"/>
    <property type="project" value="TreeGrafter"/>
</dbReference>
<dbReference type="SUPFAM" id="SSF55729">
    <property type="entry name" value="Acyl-CoA N-acyltransferases (Nat)"/>
    <property type="match status" value="1"/>
</dbReference>
<evidence type="ECO:0000259" key="1">
    <source>
        <dbReference type="PROSITE" id="PS51186"/>
    </source>
</evidence>
<dbReference type="GO" id="GO:0016747">
    <property type="term" value="F:acyltransferase activity, transferring groups other than amino-acyl groups"/>
    <property type="evidence" value="ECO:0007669"/>
    <property type="project" value="InterPro"/>
</dbReference>
<dbReference type="EMBL" id="JABCKI010006485">
    <property type="protein sequence ID" value="KAG5634311.1"/>
    <property type="molecule type" value="Genomic_DNA"/>
</dbReference>
<dbReference type="InterPro" id="IPR000182">
    <property type="entry name" value="GNAT_dom"/>
</dbReference>
<reference evidence="2" key="1">
    <citation type="submission" date="2021-02" db="EMBL/GenBank/DDBJ databases">
        <authorList>
            <person name="Nieuwenhuis M."/>
            <person name="Van De Peppel L.J.J."/>
        </authorList>
    </citation>
    <scope>NUCLEOTIDE SEQUENCE</scope>
    <source>
        <strain evidence="2">D49</strain>
    </source>
</reference>
<accession>A0A9P7FPD8</accession>
<keyword evidence="3" id="KW-1185">Reference proteome</keyword>
<dbReference type="PANTHER" id="PTHR13170:SF16">
    <property type="entry name" value="PROTEIN O-GLCNACASE"/>
    <property type="match status" value="1"/>
</dbReference>
<dbReference type="GO" id="GO:0016231">
    <property type="term" value="F:beta-N-acetylglucosaminidase activity"/>
    <property type="evidence" value="ECO:0007669"/>
    <property type="project" value="TreeGrafter"/>
</dbReference>
<feature type="domain" description="N-acetyltransferase" evidence="1">
    <location>
        <begin position="70"/>
        <end position="216"/>
    </location>
</feature>